<gene>
    <name evidence="5" type="ORF">LECACI_7A005281</name>
</gene>
<dbReference type="Pfam" id="PF00076">
    <property type="entry name" value="RRM_1"/>
    <property type="match status" value="1"/>
</dbReference>
<evidence type="ECO:0000256" key="2">
    <source>
        <dbReference type="PROSITE-ProRule" id="PRU00176"/>
    </source>
</evidence>
<dbReference type="GO" id="GO:0097157">
    <property type="term" value="F:pre-mRNA intronic binding"/>
    <property type="evidence" value="ECO:0007669"/>
    <property type="project" value="TreeGrafter"/>
</dbReference>
<dbReference type="InterPro" id="IPR000504">
    <property type="entry name" value="RRM_dom"/>
</dbReference>
<sequence>MATTALPTQPKAPIQPQQPTRPKLPVQPSAPSGPKPNQSIYIQNLPDKLQKHDLKRNLYMLFSSYGPILDITTLKTAKMRGQAHILFRDVQSATQAMRGCQGFEFFGKEMKISYAKSRSNMLAKLTGTFTEPGAEEAKTNASQQPSSGLPAPPGTTPSSLPAPPASLPPPPGMSNGPVQPGLQPVQPGAENAASPAVSAGTKRTRDDSDGEEDDGEAPMEESDDGGEMEMSDDD</sequence>
<evidence type="ECO:0000256" key="3">
    <source>
        <dbReference type="SAM" id="MobiDB-lite"/>
    </source>
</evidence>
<dbReference type="Gene3D" id="3.30.70.330">
    <property type="match status" value="1"/>
</dbReference>
<feature type="region of interest" description="Disordered" evidence="3">
    <location>
        <begin position="133"/>
        <end position="234"/>
    </location>
</feature>
<feature type="compositionally biased region" description="Acidic residues" evidence="3">
    <location>
        <begin position="208"/>
        <end position="234"/>
    </location>
</feature>
<feature type="domain" description="RRM" evidence="4">
    <location>
        <begin position="38"/>
        <end position="117"/>
    </location>
</feature>
<name>A0AAI8Z0D1_9PEZI</name>
<evidence type="ECO:0000313" key="6">
    <source>
        <dbReference type="Proteomes" id="UP001296104"/>
    </source>
</evidence>
<keyword evidence="6" id="KW-1185">Reference proteome</keyword>
<dbReference type="InterPro" id="IPR012677">
    <property type="entry name" value="Nucleotide-bd_a/b_plait_sf"/>
</dbReference>
<feature type="region of interest" description="Disordered" evidence="3">
    <location>
        <begin position="1"/>
        <end position="37"/>
    </location>
</feature>
<dbReference type="SUPFAM" id="SSF54928">
    <property type="entry name" value="RNA-binding domain, RBD"/>
    <property type="match status" value="1"/>
</dbReference>
<accession>A0AAI8Z0D1</accession>
<dbReference type="AlphaFoldDB" id="A0AAI8Z0D1"/>
<comment type="caution">
    <text evidence="5">The sequence shown here is derived from an EMBL/GenBank/DDBJ whole genome shotgun (WGS) entry which is preliminary data.</text>
</comment>
<protein>
    <submittedName>
        <fullName evidence="5">RNA-binding domain-containing</fullName>
    </submittedName>
</protein>
<dbReference type="GO" id="GO:0000398">
    <property type="term" value="P:mRNA splicing, via spliceosome"/>
    <property type="evidence" value="ECO:0007669"/>
    <property type="project" value="TreeGrafter"/>
</dbReference>
<dbReference type="PROSITE" id="PS50102">
    <property type="entry name" value="RRM"/>
    <property type="match status" value="1"/>
</dbReference>
<dbReference type="InterPro" id="IPR045164">
    <property type="entry name" value="RBM41/RNPC3"/>
</dbReference>
<organism evidence="5 6">
    <name type="scientific">Lecanosticta acicola</name>
    <dbReference type="NCBI Taxonomy" id="111012"/>
    <lineage>
        <taxon>Eukaryota</taxon>
        <taxon>Fungi</taxon>
        <taxon>Dikarya</taxon>
        <taxon>Ascomycota</taxon>
        <taxon>Pezizomycotina</taxon>
        <taxon>Dothideomycetes</taxon>
        <taxon>Dothideomycetidae</taxon>
        <taxon>Mycosphaerellales</taxon>
        <taxon>Mycosphaerellaceae</taxon>
        <taxon>Lecanosticta</taxon>
    </lineage>
</organism>
<dbReference type="InterPro" id="IPR035979">
    <property type="entry name" value="RBD_domain_sf"/>
</dbReference>
<dbReference type="GO" id="GO:0030626">
    <property type="term" value="F:U12 snRNA binding"/>
    <property type="evidence" value="ECO:0007669"/>
    <property type="project" value="TreeGrafter"/>
</dbReference>
<feature type="compositionally biased region" description="Pro residues" evidence="3">
    <location>
        <begin position="150"/>
        <end position="172"/>
    </location>
</feature>
<evidence type="ECO:0000256" key="1">
    <source>
        <dbReference type="ARBA" id="ARBA00022884"/>
    </source>
</evidence>
<evidence type="ECO:0000259" key="4">
    <source>
        <dbReference type="PROSITE" id="PS50102"/>
    </source>
</evidence>
<feature type="compositionally biased region" description="Low complexity" evidence="3">
    <location>
        <begin position="176"/>
        <end position="188"/>
    </location>
</feature>
<evidence type="ECO:0000313" key="5">
    <source>
        <dbReference type="EMBL" id="CAK4029576.1"/>
    </source>
</evidence>
<dbReference type="Proteomes" id="UP001296104">
    <property type="component" value="Unassembled WGS sequence"/>
</dbReference>
<dbReference type="PANTHER" id="PTHR16105:SF0">
    <property type="entry name" value="RNA-BINDING REGION-CONTAINING PROTEIN 3"/>
    <property type="match status" value="1"/>
</dbReference>
<reference evidence="5" key="1">
    <citation type="submission" date="2023-11" db="EMBL/GenBank/DDBJ databases">
        <authorList>
            <person name="Alioto T."/>
            <person name="Alioto T."/>
            <person name="Gomez Garrido J."/>
        </authorList>
    </citation>
    <scope>NUCLEOTIDE SEQUENCE</scope>
</reference>
<dbReference type="PANTHER" id="PTHR16105">
    <property type="entry name" value="RNA-BINDING REGION-CONTAINING PROTEIN 3"/>
    <property type="match status" value="1"/>
</dbReference>
<dbReference type="SMART" id="SM00360">
    <property type="entry name" value="RRM"/>
    <property type="match status" value="1"/>
</dbReference>
<proteinExistence type="predicted"/>
<dbReference type="EMBL" id="CAVMBE010000033">
    <property type="protein sequence ID" value="CAK4029576.1"/>
    <property type="molecule type" value="Genomic_DNA"/>
</dbReference>
<dbReference type="CDD" id="cd12246">
    <property type="entry name" value="RRM1_U1A_like"/>
    <property type="match status" value="1"/>
</dbReference>
<dbReference type="FunFam" id="3.30.70.330:FF:000039">
    <property type="entry name" value="U1 small nuclear ribonucleoprotein A"/>
    <property type="match status" value="1"/>
</dbReference>
<keyword evidence="1 2" id="KW-0694">RNA-binding</keyword>